<name>A0A0D1KNK7_9SPHN</name>
<accession>A0A0D1KNK7</accession>
<organism evidence="2 3">
    <name type="scientific">Sphingomonas melonis</name>
    <dbReference type="NCBI Taxonomy" id="152682"/>
    <lineage>
        <taxon>Bacteria</taxon>
        <taxon>Pseudomonadati</taxon>
        <taxon>Pseudomonadota</taxon>
        <taxon>Alphaproteobacteria</taxon>
        <taxon>Sphingomonadales</taxon>
        <taxon>Sphingomonadaceae</taxon>
        <taxon>Sphingomonas</taxon>
    </lineage>
</organism>
<protein>
    <submittedName>
        <fullName evidence="2">Uncharacterized protein</fullName>
    </submittedName>
</protein>
<gene>
    <name evidence="2" type="ORF">SR41_16940</name>
</gene>
<feature type="region of interest" description="Disordered" evidence="1">
    <location>
        <begin position="1"/>
        <end position="27"/>
    </location>
</feature>
<dbReference type="PATRIC" id="fig|1549858.7.peg.3590"/>
<evidence type="ECO:0000313" key="3">
    <source>
        <dbReference type="Proteomes" id="UP000033203"/>
    </source>
</evidence>
<dbReference type="AlphaFoldDB" id="A0A0D1KNK7"/>
<proteinExistence type="predicted"/>
<dbReference type="Proteomes" id="UP000033203">
    <property type="component" value="Unassembled WGS sequence"/>
</dbReference>
<evidence type="ECO:0000256" key="1">
    <source>
        <dbReference type="SAM" id="MobiDB-lite"/>
    </source>
</evidence>
<comment type="caution">
    <text evidence="2">The sequence shown here is derived from an EMBL/GenBank/DDBJ whole genome shotgun (WGS) entry which is preliminary data.</text>
</comment>
<feature type="compositionally biased region" description="Pro residues" evidence="1">
    <location>
        <begin position="9"/>
        <end position="26"/>
    </location>
</feature>
<reference evidence="2 3" key="1">
    <citation type="submission" date="2015-01" db="EMBL/GenBank/DDBJ databases">
        <title>Genome of Sphingomonas taxi strain 30a.</title>
        <authorList>
            <person name="Eevers N."/>
            <person name="Van Hamme J."/>
            <person name="Bottos E."/>
            <person name="Weyens N."/>
            <person name="Vangronsveld J."/>
        </authorList>
    </citation>
    <scope>NUCLEOTIDE SEQUENCE [LARGE SCALE GENOMIC DNA]</scope>
    <source>
        <strain evidence="2 3">30a</strain>
    </source>
</reference>
<sequence>MGDQTMPTSKPPPRRSPPPKSRPAPPFRRIHVGRLGVAGPAVHAVVARSGRVRLVTAKPSAIRQTR</sequence>
<dbReference type="EMBL" id="JXTP01000090">
    <property type="protein sequence ID" value="KIU26039.1"/>
    <property type="molecule type" value="Genomic_DNA"/>
</dbReference>
<evidence type="ECO:0000313" key="2">
    <source>
        <dbReference type="EMBL" id="KIU26039.1"/>
    </source>
</evidence>